<reference evidence="1 2" key="1">
    <citation type="submission" date="2021-10" db="EMBL/GenBank/DDBJ databases">
        <title>Anaerobic single-cell dispensing facilitates the cultivation of human gut bacteria.</title>
        <authorList>
            <person name="Afrizal A."/>
        </authorList>
    </citation>
    <scope>NUCLEOTIDE SEQUENCE [LARGE SCALE GENOMIC DNA]</scope>
    <source>
        <strain evidence="1 2">CLA-AA-H273</strain>
    </source>
</reference>
<dbReference type="RefSeq" id="WP_227733163.1">
    <property type="nucleotide sequence ID" value="NZ_JAJEPV010000016.1"/>
</dbReference>
<dbReference type="Gene3D" id="1.50.10.20">
    <property type="match status" value="1"/>
</dbReference>
<evidence type="ECO:0000313" key="2">
    <source>
        <dbReference type="Proteomes" id="UP001197795"/>
    </source>
</evidence>
<protein>
    <submittedName>
        <fullName evidence="1">Uncharacterized protein</fullName>
    </submittedName>
</protein>
<evidence type="ECO:0000313" key="1">
    <source>
        <dbReference type="EMBL" id="MCC2119544.1"/>
    </source>
</evidence>
<comment type="caution">
    <text evidence="1">The sequence shown here is derived from an EMBL/GenBank/DDBJ whole genome shotgun (WGS) entry which is preliminary data.</text>
</comment>
<gene>
    <name evidence="1" type="ORF">LKD75_08055</name>
</gene>
<name>A0AAE3A1H0_9FIRM</name>
<dbReference type="GO" id="GO:0005975">
    <property type="term" value="P:carbohydrate metabolic process"/>
    <property type="evidence" value="ECO:0007669"/>
    <property type="project" value="InterPro"/>
</dbReference>
<dbReference type="InterPro" id="IPR008928">
    <property type="entry name" value="6-hairpin_glycosidase_sf"/>
</dbReference>
<accession>A0AAE3A1H0</accession>
<dbReference type="AlphaFoldDB" id="A0AAE3A1H0"/>
<organism evidence="1 2">
    <name type="scientific">Waltera acetigignens</name>
    <dbReference type="NCBI Taxonomy" id="2981769"/>
    <lineage>
        <taxon>Bacteria</taxon>
        <taxon>Bacillati</taxon>
        <taxon>Bacillota</taxon>
        <taxon>Clostridia</taxon>
        <taxon>Lachnospirales</taxon>
        <taxon>Lachnospiraceae</taxon>
        <taxon>Waltera</taxon>
    </lineage>
</organism>
<dbReference type="SUPFAM" id="SSF48208">
    <property type="entry name" value="Six-hairpin glycosidases"/>
    <property type="match status" value="2"/>
</dbReference>
<keyword evidence="2" id="KW-1185">Reference proteome</keyword>
<sequence>MKINVWNEQIQLENPELVIGRIAKPVILEIWNGRQKDSVIRREYPYTRITQTEDGLKACTEIDDEWAGKTEVTDIYRTEEGSVVLSRQVRILRESGYPGMRLRTEISLLPEKKNAFEDLRYFAPPAIYDKNDLDEDGYEDYFHTKKTIFRDDRFNYPMFTCYSEETKEAVSIERDPLPAFDSNPDRKISEETGEKEALFLQKTDIGSMGADGSDGSTRLTCCYPFYEGDATIALYIVKMVPFGAFWPMKSGEEFSVTYRISNHRYENYHDACWYGIRDIIRKTHPQAEPLSVSPEELIRLRLDALDHYYVEKTAEEDPNLPAGYVLNCHPQDGVQLENIIQYGFTGQNILNAYNVLRYGYEHNNEEYRKKALKTADFFVNTIHIKESGMFYNLYNVDTKSVNFWWTGLLLPLAYAQGEELEKLMGPLYEYRKDVIQKLVSLKGAYLRCMNEDVTALLRLYCYEKEKGTEHPGWLEAIENYAGFLLRTQEQDGGWYRAYDLEGKPLLEPVKWFGNTVYEQKSSTGTSITFLTELYELTKNEAYLEAASRAGMFVKEYIIDRVRFNGGVHDSIYAKGQLIDNESILYPMFGMLSLYEATKRKDFLDAAVRAAHYYASWVCLWDVPLPEDSSLHRYGFHSTGMGACDTCGCGYVHPFQLMGVAETAQIAVYAKDKELFDIARLYWLGCNQTVETDERPWGYAMPGLQEEGYLISWWAVDDPMFAADTGFGYRLKGEGNKTCFPWINAVGVKAYWAMKDRFGSVDFEEIENKYF</sequence>
<dbReference type="EMBL" id="JAJEPV010000016">
    <property type="protein sequence ID" value="MCC2119544.1"/>
    <property type="molecule type" value="Genomic_DNA"/>
</dbReference>
<proteinExistence type="predicted"/>
<dbReference type="Proteomes" id="UP001197795">
    <property type="component" value="Unassembled WGS sequence"/>
</dbReference>